<evidence type="ECO:0000259" key="2">
    <source>
        <dbReference type="PROSITE" id="PS50943"/>
    </source>
</evidence>
<dbReference type="InterPro" id="IPR010982">
    <property type="entry name" value="Lambda_DNA-bd_dom_sf"/>
</dbReference>
<gene>
    <name evidence="3" type="ORF">FPZ42_06980</name>
</gene>
<protein>
    <submittedName>
        <fullName evidence="3">Helix-turn-helix transcriptional regulator</fullName>
    </submittedName>
</protein>
<comment type="caution">
    <text evidence="3">The sequence shown here is derived from an EMBL/GenBank/DDBJ whole genome shotgun (WGS) entry which is preliminary data.</text>
</comment>
<organism evidence="3 4">
    <name type="scientific">Mucilaginibacter achroorhodeus</name>
    <dbReference type="NCBI Taxonomy" id="2599294"/>
    <lineage>
        <taxon>Bacteria</taxon>
        <taxon>Pseudomonadati</taxon>
        <taxon>Bacteroidota</taxon>
        <taxon>Sphingobacteriia</taxon>
        <taxon>Sphingobacteriales</taxon>
        <taxon>Sphingobacteriaceae</taxon>
        <taxon>Mucilaginibacter</taxon>
    </lineage>
</organism>
<dbReference type="RefSeq" id="WP_146269779.1">
    <property type="nucleotide sequence ID" value="NZ_VOEI01000002.1"/>
</dbReference>
<dbReference type="InterPro" id="IPR001387">
    <property type="entry name" value="Cro/C1-type_HTH"/>
</dbReference>
<dbReference type="OrthoDB" id="678057at2"/>
<dbReference type="CDD" id="cd00093">
    <property type="entry name" value="HTH_XRE"/>
    <property type="match status" value="1"/>
</dbReference>
<dbReference type="PANTHER" id="PTHR46797">
    <property type="entry name" value="HTH-TYPE TRANSCRIPTIONAL REGULATOR"/>
    <property type="match status" value="1"/>
</dbReference>
<dbReference type="GO" id="GO:0003677">
    <property type="term" value="F:DNA binding"/>
    <property type="evidence" value="ECO:0007669"/>
    <property type="project" value="UniProtKB-KW"/>
</dbReference>
<evidence type="ECO:0000256" key="1">
    <source>
        <dbReference type="ARBA" id="ARBA00023125"/>
    </source>
</evidence>
<evidence type="ECO:0000313" key="3">
    <source>
        <dbReference type="EMBL" id="TWR26774.1"/>
    </source>
</evidence>
<dbReference type="PANTHER" id="PTHR46797:SF1">
    <property type="entry name" value="METHYLPHOSPHONATE SYNTHASE"/>
    <property type="match status" value="1"/>
</dbReference>
<dbReference type="SUPFAM" id="SSF47413">
    <property type="entry name" value="lambda repressor-like DNA-binding domains"/>
    <property type="match status" value="1"/>
</dbReference>
<keyword evidence="1" id="KW-0238">DNA-binding</keyword>
<sequence length="80" mass="9147">MPMYDRAEEINKLFGRKLREIRNSQKLSQYELWLISGIATSQIGKIERGTGNPTLATIVSLARALKVPFDDLMPRELLKD</sequence>
<dbReference type="GO" id="GO:0003700">
    <property type="term" value="F:DNA-binding transcription factor activity"/>
    <property type="evidence" value="ECO:0007669"/>
    <property type="project" value="TreeGrafter"/>
</dbReference>
<proteinExistence type="predicted"/>
<feature type="domain" description="HTH cro/C1-type" evidence="2">
    <location>
        <begin position="18"/>
        <end position="72"/>
    </location>
</feature>
<dbReference type="GO" id="GO:0005829">
    <property type="term" value="C:cytosol"/>
    <property type="evidence" value="ECO:0007669"/>
    <property type="project" value="TreeGrafter"/>
</dbReference>
<dbReference type="EMBL" id="VOEI01000002">
    <property type="protein sequence ID" value="TWR26774.1"/>
    <property type="molecule type" value="Genomic_DNA"/>
</dbReference>
<dbReference type="Pfam" id="PF01381">
    <property type="entry name" value="HTH_3"/>
    <property type="match status" value="1"/>
</dbReference>
<dbReference type="Proteomes" id="UP000318010">
    <property type="component" value="Unassembled WGS sequence"/>
</dbReference>
<evidence type="ECO:0000313" key="4">
    <source>
        <dbReference type="Proteomes" id="UP000318010"/>
    </source>
</evidence>
<keyword evidence="4" id="KW-1185">Reference proteome</keyword>
<name>A0A563U632_9SPHI</name>
<dbReference type="InterPro" id="IPR050807">
    <property type="entry name" value="TransReg_Diox_bact_type"/>
</dbReference>
<dbReference type="PROSITE" id="PS50943">
    <property type="entry name" value="HTH_CROC1"/>
    <property type="match status" value="1"/>
</dbReference>
<accession>A0A563U632</accession>
<dbReference type="AlphaFoldDB" id="A0A563U632"/>
<dbReference type="Gene3D" id="1.10.260.40">
    <property type="entry name" value="lambda repressor-like DNA-binding domains"/>
    <property type="match status" value="1"/>
</dbReference>
<dbReference type="SMART" id="SM00530">
    <property type="entry name" value="HTH_XRE"/>
    <property type="match status" value="1"/>
</dbReference>
<reference evidence="3 4" key="1">
    <citation type="submission" date="2019-07" db="EMBL/GenBank/DDBJ databases">
        <authorList>
            <person name="Kim J."/>
        </authorList>
    </citation>
    <scope>NUCLEOTIDE SEQUENCE [LARGE SCALE GENOMIC DNA]</scope>
    <source>
        <strain evidence="3 4">MJ1a</strain>
    </source>
</reference>